<dbReference type="Proteomes" id="UP000324222">
    <property type="component" value="Unassembled WGS sequence"/>
</dbReference>
<comment type="caution">
    <text evidence="1">The sequence shown here is derived from an EMBL/GenBank/DDBJ whole genome shotgun (WGS) entry which is preliminary data.</text>
</comment>
<keyword evidence="2" id="KW-1185">Reference proteome</keyword>
<dbReference type="AlphaFoldDB" id="A0A5B7CVC0"/>
<gene>
    <name evidence="1" type="ORF">E2C01_006533</name>
</gene>
<organism evidence="1 2">
    <name type="scientific">Portunus trituberculatus</name>
    <name type="common">Swimming crab</name>
    <name type="synonym">Neptunus trituberculatus</name>
    <dbReference type="NCBI Taxonomy" id="210409"/>
    <lineage>
        <taxon>Eukaryota</taxon>
        <taxon>Metazoa</taxon>
        <taxon>Ecdysozoa</taxon>
        <taxon>Arthropoda</taxon>
        <taxon>Crustacea</taxon>
        <taxon>Multicrustacea</taxon>
        <taxon>Malacostraca</taxon>
        <taxon>Eumalacostraca</taxon>
        <taxon>Eucarida</taxon>
        <taxon>Decapoda</taxon>
        <taxon>Pleocyemata</taxon>
        <taxon>Brachyura</taxon>
        <taxon>Eubrachyura</taxon>
        <taxon>Portunoidea</taxon>
        <taxon>Portunidae</taxon>
        <taxon>Portuninae</taxon>
        <taxon>Portunus</taxon>
    </lineage>
</organism>
<reference evidence="1 2" key="1">
    <citation type="submission" date="2019-05" db="EMBL/GenBank/DDBJ databases">
        <title>Another draft genome of Portunus trituberculatus and its Hox gene families provides insights of decapod evolution.</title>
        <authorList>
            <person name="Jeong J.-H."/>
            <person name="Song I."/>
            <person name="Kim S."/>
            <person name="Choi T."/>
            <person name="Kim D."/>
            <person name="Ryu S."/>
            <person name="Kim W."/>
        </authorList>
    </citation>
    <scope>NUCLEOTIDE SEQUENCE [LARGE SCALE GENOMIC DNA]</scope>
    <source>
        <tissue evidence="1">Muscle</tissue>
    </source>
</reference>
<evidence type="ECO:0000313" key="2">
    <source>
        <dbReference type="Proteomes" id="UP000324222"/>
    </source>
</evidence>
<evidence type="ECO:0000313" key="1">
    <source>
        <dbReference type="EMBL" id="MPC13787.1"/>
    </source>
</evidence>
<name>A0A5B7CVC0_PORTR</name>
<proteinExistence type="predicted"/>
<sequence length="69" mass="7266">MAFLWISAGGVKGNVVVLLGMMLRLTGGYDDVNVLICAVVILELEGKSETSINTSSSADSIKPALRNLI</sequence>
<accession>A0A5B7CVC0</accession>
<protein>
    <submittedName>
        <fullName evidence="1">Uncharacterized protein</fullName>
    </submittedName>
</protein>
<dbReference type="EMBL" id="VSRR010000306">
    <property type="protein sequence ID" value="MPC13787.1"/>
    <property type="molecule type" value="Genomic_DNA"/>
</dbReference>